<organism evidence="2 3">
    <name type="scientific">Protopolystoma xenopodis</name>
    <dbReference type="NCBI Taxonomy" id="117903"/>
    <lineage>
        <taxon>Eukaryota</taxon>
        <taxon>Metazoa</taxon>
        <taxon>Spiralia</taxon>
        <taxon>Lophotrochozoa</taxon>
        <taxon>Platyhelminthes</taxon>
        <taxon>Monogenea</taxon>
        <taxon>Polyopisthocotylea</taxon>
        <taxon>Polystomatidea</taxon>
        <taxon>Polystomatidae</taxon>
        <taxon>Protopolystoma</taxon>
    </lineage>
</organism>
<keyword evidence="3" id="KW-1185">Reference proteome</keyword>
<sequence length="257" mass="29093">MQITALLANLLLPEACLSVHLQNFQKVPISIVRRNYSLPRKSFSALRQRYSKELNFFQSHGCIQPPAKVSGNGNPLRGLIRGPYKSSLKKEQAINDRLRHVLSAVAMRKSSGTADVTADTTPNEHVIRPICLGVDHQNYNLSPEVNITLELSDDLENSRFCLCVYLTTRLISNVGRLIVMDYSNLYDSNYDPINSLYLVFLAALSFQSMYFTRHLFSLLVFLGSMKEIIRKIKPSDVLTLENPIQTRRAIMSIHHVG</sequence>
<dbReference type="AlphaFoldDB" id="A0A448X0A9"/>
<feature type="chain" id="PRO_5019177822" evidence="1">
    <location>
        <begin position="19"/>
        <end position="257"/>
    </location>
</feature>
<name>A0A448X0A9_9PLAT</name>
<gene>
    <name evidence="2" type="ORF">PXEA_LOCUS18023</name>
</gene>
<protein>
    <submittedName>
        <fullName evidence="2">Uncharacterized protein</fullName>
    </submittedName>
</protein>
<keyword evidence="1" id="KW-0732">Signal</keyword>
<dbReference type="Proteomes" id="UP000784294">
    <property type="component" value="Unassembled WGS sequence"/>
</dbReference>
<feature type="signal peptide" evidence="1">
    <location>
        <begin position="1"/>
        <end position="18"/>
    </location>
</feature>
<dbReference type="EMBL" id="CAAALY010068510">
    <property type="protein sequence ID" value="VEL24583.1"/>
    <property type="molecule type" value="Genomic_DNA"/>
</dbReference>
<accession>A0A448X0A9</accession>
<comment type="caution">
    <text evidence="2">The sequence shown here is derived from an EMBL/GenBank/DDBJ whole genome shotgun (WGS) entry which is preliminary data.</text>
</comment>
<evidence type="ECO:0000313" key="2">
    <source>
        <dbReference type="EMBL" id="VEL24583.1"/>
    </source>
</evidence>
<proteinExistence type="predicted"/>
<reference evidence="2" key="1">
    <citation type="submission" date="2018-11" db="EMBL/GenBank/DDBJ databases">
        <authorList>
            <consortium name="Pathogen Informatics"/>
        </authorList>
    </citation>
    <scope>NUCLEOTIDE SEQUENCE</scope>
</reference>
<evidence type="ECO:0000313" key="3">
    <source>
        <dbReference type="Proteomes" id="UP000784294"/>
    </source>
</evidence>
<evidence type="ECO:0000256" key="1">
    <source>
        <dbReference type="SAM" id="SignalP"/>
    </source>
</evidence>